<feature type="domain" description="DNA mismatch repair proteins mutS family" evidence="16">
    <location>
        <begin position="1405"/>
        <end position="1421"/>
    </location>
</feature>
<evidence type="ECO:0000256" key="4">
    <source>
        <dbReference type="ARBA" id="ARBA00022741"/>
    </source>
</evidence>
<dbReference type="InterPro" id="IPR007696">
    <property type="entry name" value="DNA_mismatch_repair_MutS_core"/>
</dbReference>
<keyword evidence="10" id="KW-0234">DNA repair</keyword>
<dbReference type="Gene3D" id="3.40.1170.10">
    <property type="entry name" value="DNA repair protein MutS, domain I"/>
    <property type="match status" value="1"/>
</dbReference>
<dbReference type="PANTHER" id="PTHR11361">
    <property type="entry name" value="DNA MISMATCH REPAIR PROTEIN MUTS FAMILY MEMBER"/>
    <property type="match status" value="1"/>
</dbReference>
<feature type="coiled-coil region" evidence="15">
    <location>
        <begin position="470"/>
        <end position="497"/>
    </location>
</feature>
<dbReference type="GO" id="GO:0006298">
    <property type="term" value="P:mismatch repair"/>
    <property type="evidence" value="ECO:0007669"/>
    <property type="project" value="InterPro"/>
</dbReference>
<comment type="similarity">
    <text evidence="2">Belongs to the DNA mismatch repair MutS family.</text>
</comment>
<evidence type="ECO:0000256" key="11">
    <source>
        <dbReference type="ARBA" id="ARBA00023242"/>
    </source>
</evidence>
<dbReference type="SUPFAM" id="SSF48334">
    <property type="entry name" value="DNA repair protein MutS, domain III"/>
    <property type="match status" value="1"/>
</dbReference>
<proteinExistence type="inferred from homology"/>
<dbReference type="Pfam" id="PF05188">
    <property type="entry name" value="MutS_II"/>
    <property type="match status" value="1"/>
</dbReference>
<dbReference type="InterPro" id="IPR016151">
    <property type="entry name" value="DNA_mismatch_repair_MutS_N"/>
</dbReference>
<evidence type="ECO:0000259" key="16">
    <source>
        <dbReference type="PROSITE" id="PS00486"/>
    </source>
</evidence>
<dbReference type="CDD" id="cd03285">
    <property type="entry name" value="ABC_MSH2_euk"/>
    <property type="match status" value="1"/>
</dbReference>
<dbReference type="Gene3D" id="1.10.1420.10">
    <property type="match status" value="2"/>
</dbReference>
<keyword evidence="18" id="KW-1185">Reference proteome</keyword>
<dbReference type="Gene3D" id="3.30.420.110">
    <property type="entry name" value="MutS, connector domain"/>
    <property type="match status" value="1"/>
</dbReference>
<dbReference type="FunFam" id="3.30.420.40:FF:000122">
    <property type="entry name" value="ARP5 actin-related protein 5 homolog"/>
    <property type="match status" value="1"/>
</dbReference>
<evidence type="ECO:0000256" key="9">
    <source>
        <dbReference type="ARBA" id="ARBA00023163"/>
    </source>
</evidence>
<evidence type="ECO:0000256" key="8">
    <source>
        <dbReference type="ARBA" id="ARBA00023125"/>
    </source>
</evidence>
<dbReference type="GO" id="GO:0006312">
    <property type="term" value="P:mitotic recombination"/>
    <property type="evidence" value="ECO:0007669"/>
    <property type="project" value="TreeGrafter"/>
</dbReference>
<dbReference type="Pfam" id="PF01624">
    <property type="entry name" value="MutS_I"/>
    <property type="match status" value="1"/>
</dbReference>
<evidence type="ECO:0000256" key="5">
    <source>
        <dbReference type="ARBA" id="ARBA00022763"/>
    </source>
</evidence>
<dbReference type="SUPFAM" id="SSF52540">
    <property type="entry name" value="P-loop containing nucleoside triphosphate hydrolases"/>
    <property type="match status" value="1"/>
</dbReference>
<reference evidence="17" key="1">
    <citation type="submission" date="2020-11" db="EMBL/GenBank/DDBJ databases">
        <authorList>
            <person name="Tran Van P."/>
        </authorList>
    </citation>
    <scope>NUCLEOTIDE SEQUENCE</scope>
</reference>
<protein>
    <recommendedName>
        <fullName evidence="13">DNA mismatch repair protein MSH2</fullName>
    </recommendedName>
    <alternativeName>
        <fullName evidence="3">DNA mismatch repair protein Msh2</fullName>
    </alternativeName>
    <alternativeName>
        <fullName evidence="12">MutS protein homolog 2</fullName>
    </alternativeName>
</protein>
<dbReference type="SMART" id="SM00533">
    <property type="entry name" value="MUTSd"/>
    <property type="match status" value="1"/>
</dbReference>
<dbReference type="SUPFAM" id="SSF53067">
    <property type="entry name" value="Actin-like ATPase domain"/>
    <property type="match status" value="2"/>
</dbReference>
<evidence type="ECO:0000256" key="7">
    <source>
        <dbReference type="ARBA" id="ARBA00023015"/>
    </source>
</evidence>
<evidence type="ECO:0000256" key="14">
    <source>
        <dbReference type="RuleBase" id="RU000487"/>
    </source>
</evidence>
<dbReference type="SMART" id="SM00268">
    <property type="entry name" value="ACTIN"/>
    <property type="match status" value="1"/>
</dbReference>
<dbReference type="InterPro" id="IPR000432">
    <property type="entry name" value="DNA_mismatch_repair_MutS_C"/>
</dbReference>
<evidence type="ECO:0000313" key="17">
    <source>
        <dbReference type="EMBL" id="CAD7245867.1"/>
    </source>
</evidence>
<dbReference type="InterPro" id="IPR036187">
    <property type="entry name" value="DNA_mismatch_repair_MutS_sf"/>
</dbReference>
<dbReference type="InterPro" id="IPR007695">
    <property type="entry name" value="DNA_mismatch_repair_MutS-lik_N"/>
</dbReference>
<keyword evidence="8" id="KW-0238">DNA-binding</keyword>
<keyword evidence="15" id="KW-0175">Coiled coil</keyword>
<dbReference type="CDD" id="cd10211">
    <property type="entry name" value="ASKHA_NBD_Arp5"/>
    <property type="match status" value="1"/>
</dbReference>
<keyword evidence="5" id="KW-0227">DNA damage</keyword>
<evidence type="ECO:0000256" key="12">
    <source>
        <dbReference type="ARBA" id="ARBA00029795"/>
    </source>
</evidence>
<evidence type="ECO:0000256" key="3">
    <source>
        <dbReference type="ARBA" id="ARBA00019549"/>
    </source>
</evidence>
<dbReference type="InterPro" id="IPR004000">
    <property type="entry name" value="Actin"/>
</dbReference>
<dbReference type="EMBL" id="LR900493">
    <property type="protein sequence ID" value="CAD7245867.1"/>
    <property type="molecule type" value="Genomic_DNA"/>
</dbReference>
<dbReference type="InterPro" id="IPR045076">
    <property type="entry name" value="MutS"/>
</dbReference>
<dbReference type="Pfam" id="PF05190">
    <property type="entry name" value="MutS_IV"/>
    <property type="match status" value="1"/>
</dbReference>
<keyword evidence="9" id="KW-0804">Transcription</keyword>
<accession>A0A7R9A2K3</accession>
<dbReference type="InterPro" id="IPR007860">
    <property type="entry name" value="DNA_mmatch_repair_MutS_con_dom"/>
</dbReference>
<feature type="coiled-coil region" evidence="15">
    <location>
        <begin position="395"/>
        <end position="429"/>
    </location>
</feature>
<comment type="similarity">
    <text evidence="14">Belongs to the actin family.</text>
</comment>
<keyword evidence="11" id="KW-0539">Nucleus</keyword>
<sequence length="1726" mass="195230">MRMEVDKQEETMYEFQDKPWVPDACHEYTSALQGGQVPIIIDNGSWMCRAGWATEDRPRLLFRSLMARQRRDKAKKESEVQVGNDIVGIDTIPTYNIKSPFERNVVTQMDIQELILDHIFTRLGVQENLADHPLVLTEAPCVPNYARGMMSELLFESYGIPQVCYGIDGLFSSAQNLRNGLDTLVVDLGHQTIHVLPVVDGKYLPAASKRINIGGASLSYFLLRILQLRYPGHASSLSLLRVEELLHNLCEVAAEYKPELMKWFDQAYFAKNVIKVQLPYNAALYKEMNDARQRALEEKRQHQVRHLLEMHRRRREAKVTELEEKLVKIGETREALKEPLDEEAFQHILEEAGFHSPEQLEEVEQNLIEQLCKIRQKLNIETPAPNTAKLPCKSNTELEKQVVEMRQRRQELLDKRQQIQQKKAETAKRGTRAARERMQLLWRLAEDPVSGEDLFGAKDEDWDVYRQVSRDNWDSEEEEVESELVDLEKMLAQYDRAAADNACINPQELYQLNFGIERYRVPELLFEPGMLGLDHVGLIGAIESVLQCYDSDIQARLRNNVFVTGGLAKLPGFTHRLKSEIIAISPYQSEIQVSVAKDPILDAWYGATLVCQDPNVYLTRQIYLDYGFEYLVEHAASNKFFPSPVLSYPLLESDSNLIRSVLDTLRGRQLQLRLVEVFVVAHLVVVEPQLKETGLPANSLKLPTTIRIFDRGDYYTVHGSDALFTAKEVFKTTGVVKKLKSGSVTLESLVLSRTNFEAFARDLLLVKQYRVEVYKNKSSSRNSQEWALEYKGSPGNLYQFEDILFTNADQSTNVGVIAVKIVTENSQRVVGVGFADTGQRLLQVSQFPENDVFSNLEALLVQLAPKECLLPVGDEYCKVKQVVERSGVLVSERKRGEFTARDVIQDLNRLLRFKKGEQANAAGLPETSQEHAMAALAALISFLDLLADEGNFGIFHLQSLDLSCYVHLDASAMGALNLLPNRGDMERSHSLLKLLNRCRTASGQRLLSQWIKQPLVDLNKIEERLNVVETLIGNMELRSALLEEYLRGIPDLQRLSKRFLRQQSTLQDCYRVYRCVKRLPALVQALEGYEDHSHDLVRDFVKFQEMIETTMDLSLVDSGEFVIKSDFDENLEEIRERLQELESKMHAQVKVVAADLGLDAQKTLKLESNSQFGYFFRVTRKNEFNLFGMKDERGLRGNRNYRLLDTNKSGVRFHSTALAELNTQYVEARSEYEEHQKAVVSEIIKIAAGYGELMQQLNDVLANLDVLTSFAAASVSAPIPYVRPEMLSKGSGIIEMKGVRHPCLEVQDGISFIPNDVSFHKGKEMFYIVTGPNMGGKSTYIRSVACSILMAQIGCFVPCQSATIAIVDAILARVGASDCQMKGVSTFMAEMLDTASILRTATSDSLVIIDELGRGTSTYDGFGLAWAISEHIAKELGSYCLFATHFHELTSLADEVGTVHNLHVTALTSENTLTLLYKVKPGSCDQSFGIHVAELVNFPEDVIKDAKKKAKELEDYHSGILKGTNLEGSDDPAVKKRKTEKQEGEEIINEFNQKVKALDLNHLSDEELVSEVEKLKKDVLARNNFYVQDVLQRASLPISDGYQMQRRNLLQGQWRFYSVLPDFTKCKGLLATVERLPPIGNRDRVKRHYPTMVHFWLSGFSFHPHVISDCLTRAEPYPEVIMTHAAQVHPDVVVIAWNGHETDSLAIVEDFSTMHAPLGALTPNGA</sequence>
<dbReference type="EMBL" id="CAJPEV010000976">
    <property type="protein sequence ID" value="CAG0889867.1"/>
    <property type="molecule type" value="Genomic_DNA"/>
</dbReference>
<dbReference type="Pfam" id="PF05192">
    <property type="entry name" value="MutS_III"/>
    <property type="match status" value="1"/>
</dbReference>
<organism evidence="17">
    <name type="scientific">Darwinula stevensoni</name>
    <dbReference type="NCBI Taxonomy" id="69355"/>
    <lineage>
        <taxon>Eukaryota</taxon>
        <taxon>Metazoa</taxon>
        <taxon>Ecdysozoa</taxon>
        <taxon>Arthropoda</taxon>
        <taxon>Crustacea</taxon>
        <taxon>Oligostraca</taxon>
        <taxon>Ostracoda</taxon>
        <taxon>Podocopa</taxon>
        <taxon>Podocopida</taxon>
        <taxon>Darwinulocopina</taxon>
        <taxon>Darwinuloidea</taxon>
        <taxon>Darwinulidae</taxon>
        <taxon>Darwinula</taxon>
    </lineage>
</organism>
<dbReference type="InterPro" id="IPR007861">
    <property type="entry name" value="DNA_mismatch_repair_MutS_clamp"/>
</dbReference>
<gene>
    <name evidence="17" type="ORF">DSTB1V02_LOCUS5733</name>
</gene>
<dbReference type="Pfam" id="PF00488">
    <property type="entry name" value="MutS_V"/>
    <property type="match status" value="1"/>
</dbReference>
<dbReference type="GO" id="GO:0032301">
    <property type="term" value="C:MutSalpha complex"/>
    <property type="evidence" value="ECO:0007669"/>
    <property type="project" value="TreeGrafter"/>
</dbReference>
<keyword evidence="4" id="KW-0547">Nucleotide-binding</keyword>
<dbReference type="PANTHER" id="PTHR11361:SF35">
    <property type="entry name" value="DNA MISMATCH REPAIR PROTEIN MSH2"/>
    <property type="match status" value="1"/>
</dbReference>
<comment type="subcellular location">
    <subcellularLocation>
        <location evidence="1">Nucleus</location>
    </subcellularLocation>
</comment>
<dbReference type="FunFam" id="3.40.50.300:FF:000523">
    <property type="entry name" value="DNA mismatch repair protein"/>
    <property type="match status" value="1"/>
</dbReference>
<dbReference type="InterPro" id="IPR027417">
    <property type="entry name" value="P-loop_NTPase"/>
</dbReference>
<dbReference type="Proteomes" id="UP000677054">
    <property type="component" value="Unassembled WGS sequence"/>
</dbReference>
<dbReference type="GO" id="GO:0030983">
    <property type="term" value="F:mismatched DNA binding"/>
    <property type="evidence" value="ECO:0007669"/>
    <property type="project" value="InterPro"/>
</dbReference>
<dbReference type="SMART" id="SM00534">
    <property type="entry name" value="MUTSac"/>
    <property type="match status" value="1"/>
</dbReference>
<evidence type="ECO:0000256" key="15">
    <source>
        <dbReference type="SAM" id="Coils"/>
    </source>
</evidence>
<dbReference type="GO" id="GO:0140664">
    <property type="term" value="F:ATP-dependent DNA damage sensor activity"/>
    <property type="evidence" value="ECO:0007669"/>
    <property type="project" value="InterPro"/>
</dbReference>
<dbReference type="FunFam" id="3.30.420.110:FF:000002">
    <property type="entry name" value="DNA mismatch repair protein"/>
    <property type="match status" value="1"/>
</dbReference>
<dbReference type="Pfam" id="PF00022">
    <property type="entry name" value="Actin"/>
    <property type="match status" value="2"/>
</dbReference>
<dbReference type="Gene3D" id="3.30.420.40">
    <property type="match status" value="4"/>
</dbReference>
<evidence type="ECO:0000256" key="13">
    <source>
        <dbReference type="ARBA" id="ARBA00073545"/>
    </source>
</evidence>
<dbReference type="FunFam" id="3.40.1170.10:FF:000003">
    <property type="entry name" value="DNA mismatch repair protein"/>
    <property type="match status" value="1"/>
</dbReference>
<name>A0A7R9A2K3_9CRUS</name>
<dbReference type="OrthoDB" id="295033at2759"/>
<evidence type="ECO:0000256" key="10">
    <source>
        <dbReference type="ARBA" id="ARBA00023204"/>
    </source>
</evidence>
<dbReference type="InterPro" id="IPR043129">
    <property type="entry name" value="ATPase_NBD"/>
</dbReference>
<keyword evidence="6" id="KW-0067">ATP-binding</keyword>
<dbReference type="PROSITE" id="PS00486">
    <property type="entry name" value="DNA_MISMATCH_REPAIR_2"/>
    <property type="match status" value="1"/>
</dbReference>
<dbReference type="InterPro" id="IPR032642">
    <property type="entry name" value="Msh2_ATP-bd"/>
</dbReference>
<evidence type="ECO:0000256" key="6">
    <source>
        <dbReference type="ARBA" id="ARBA00022840"/>
    </source>
</evidence>
<dbReference type="InterPro" id="IPR036678">
    <property type="entry name" value="MutS_con_dom_sf"/>
</dbReference>
<feature type="coiled-coil region" evidence="15">
    <location>
        <begin position="1124"/>
        <end position="1151"/>
    </location>
</feature>
<evidence type="ECO:0000256" key="2">
    <source>
        <dbReference type="ARBA" id="ARBA00006271"/>
    </source>
</evidence>
<dbReference type="GO" id="GO:0005524">
    <property type="term" value="F:ATP binding"/>
    <property type="evidence" value="ECO:0007669"/>
    <property type="project" value="UniProtKB-KW"/>
</dbReference>
<dbReference type="Gene3D" id="3.90.640.10">
    <property type="entry name" value="Actin, Chain A, domain 4"/>
    <property type="match status" value="2"/>
</dbReference>
<dbReference type="NCBIfam" id="NF003810">
    <property type="entry name" value="PRK05399.1"/>
    <property type="match status" value="1"/>
</dbReference>
<dbReference type="Gene3D" id="3.40.50.300">
    <property type="entry name" value="P-loop containing nucleotide triphosphate hydrolases"/>
    <property type="match status" value="1"/>
</dbReference>
<evidence type="ECO:0000256" key="1">
    <source>
        <dbReference type="ARBA" id="ARBA00004123"/>
    </source>
</evidence>
<evidence type="ECO:0000313" key="18">
    <source>
        <dbReference type="Proteomes" id="UP000677054"/>
    </source>
</evidence>
<dbReference type="FunFam" id="1.10.1420.10:FF:000003">
    <property type="entry name" value="DNA mismatch repair protein"/>
    <property type="match status" value="1"/>
</dbReference>
<keyword evidence="7" id="KW-0805">Transcription regulation</keyword>